<dbReference type="OrthoDB" id="284491at2"/>
<evidence type="ECO:0000313" key="1">
    <source>
        <dbReference type="EMBL" id="QDT11882.1"/>
    </source>
</evidence>
<evidence type="ECO:0000313" key="2">
    <source>
        <dbReference type="Proteomes" id="UP000319817"/>
    </source>
</evidence>
<sequence length="135" mass="15079">MSLKNYKKQSLSAGWTRVEMLLEVYDHAITSVDGCQSASESEDATSFTRHYIAASKALLAIHSGLEPHKDEVAFNVARLLHFVVTCFDERKYAEASKVLNQLREGFAAVAEEVNQLERDGAIPPVRERDCYQSTA</sequence>
<dbReference type="EMBL" id="CP036526">
    <property type="protein sequence ID" value="QDT11882.1"/>
    <property type="molecule type" value="Genomic_DNA"/>
</dbReference>
<dbReference type="AlphaFoldDB" id="A0A517NXN0"/>
<dbReference type="GO" id="GO:0044780">
    <property type="term" value="P:bacterial-type flagellum assembly"/>
    <property type="evidence" value="ECO:0007669"/>
    <property type="project" value="InterPro"/>
</dbReference>
<dbReference type="InterPro" id="IPR036584">
    <property type="entry name" value="FliS_sf"/>
</dbReference>
<reference evidence="1 2" key="1">
    <citation type="submission" date="2019-02" db="EMBL/GenBank/DDBJ databases">
        <title>Deep-cultivation of Planctomycetes and their phenomic and genomic characterization uncovers novel biology.</title>
        <authorList>
            <person name="Wiegand S."/>
            <person name="Jogler M."/>
            <person name="Boedeker C."/>
            <person name="Pinto D."/>
            <person name="Vollmers J."/>
            <person name="Rivas-Marin E."/>
            <person name="Kohn T."/>
            <person name="Peeters S.H."/>
            <person name="Heuer A."/>
            <person name="Rast P."/>
            <person name="Oberbeckmann S."/>
            <person name="Bunk B."/>
            <person name="Jeske O."/>
            <person name="Meyerdierks A."/>
            <person name="Storesund J.E."/>
            <person name="Kallscheuer N."/>
            <person name="Luecker S."/>
            <person name="Lage O.M."/>
            <person name="Pohl T."/>
            <person name="Merkel B.J."/>
            <person name="Hornburger P."/>
            <person name="Mueller R.-W."/>
            <person name="Bruemmer F."/>
            <person name="Labrenz M."/>
            <person name="Spormann A.M."/>
            <person name="Op den Camp H."/>
            <person name="Overmann J."/>
            <person name="Amann R."/>
            <person name="Jetten M.S.M."/>
            <person name="Mascher T."/>
            <person name="Medema M.H."/>
            <person name="Devos D.P."/>
            <person name="Kaster A.-K."/>
            <person name="Ovreas L."/>
            <person name="Rohde M."/>
            <person name="Galperin M.Y."/>
            <person name="Jogler C."/>
        </authorList>
    </citation>
    <scope>NUCLEOTIDE SEQUENCE [LARGE SCALE GENOMIC DNA]</scope>
    <source>
        <strain evidence="1 2">K23_9</strain>
    </source>
</reference>
<gene>
    <name evidence="1" type="ORF">K239x_38840</name>
</gene>
<keyword evidence="2" id="KW-1185">Reference proteome</keyword>
<name>A0A517NXN0_9BACT</name>
<protein>
    <recommendedName>
        <fullName evidence="3">Flagellar protein FliS</fullName>
    </recommendedName>
</protein>
<dbReference type="SUPFAM" id="SSF101116">
    <property type="entry name" value="Flagellar export chaperone FliS"/>
    <property type="match status" value="1"/>
</dbReference>
<evidence type="ECO:0008006" key="3">
    <source>
        <dbReference type="Google" id="ProtNLM"/>
    </source>
</evidence>
<dbReference type="Proteomes" id="UP000319817">
    <property type="component" value="Chromosome"/>
</dbReference>
<accession>A0A517NXN0</accession>
<dbReference type="RefSeq" id="WP_145419645.1">
    <property type="nucleotide sequence ID" value="NZ_CP036526.1"/>
</dbReference>
<dbReference type="Gene3D" id="1.20.120.340">
    <property type="entry name" value="Flagellar protein FliS"/>
    <property type="match status" value="1"/>
</dbReference>
<proteinExistence type="predicted"/>
<organism evidence="1 2">
    <name type="scientific">Stieleria marina</name>
    <dbReference type="NCBI Taxonomy" id="1930275"/>
    <lineage>
        <taxon>Bacteria</taxon>
        <taxon>Pseudomonadati</taxon>
        <taxon>Planctomycetota</taxon>
        <taxon>Planctomycetia</taxon>
        <taxon>Pirellulales</taxon>
        <taxon>Pirellulaceae</taxon>
        <taxon>Stieleria</taxon>
    </lineage>
</organism>